<dbReference type="InterPro" id="IPR029175">
    <property type="entry name" value="EXOC2/Sec5"/>
</dbReference>
<evidence type="ECO:0000256" key="5">
    <source>
        <dbReference type="SAM" id="MobiDB-lite"/>
    </source>
</evidence>
<dbReference type="GO" id="GO:0015031">
    <property type="term" value="P:protein transport"/>
    <property type="evidence" value="ECO:0007669"/>
    <property type="project" value="UniProtKB-KW"/>
</dbReference>
<evidence type="ECO:0000256" key="1">
    <source>
        <dbReference type="ARBA" id="ARBA00010578"/>
    </source>
</evidence>
<dbReference type="Proteomes" id="UP001211065">
    <property type="component" value="Unassembled WGS sequence"/>
</dbReference>
<name>A0AAD5Y0N5_9FUNG</name>
<sequence length="1191" mass="137872">MQPTQLKKNNPNNARSSTVSNSKGNNESTVIRRKFADDQDSEEDSEEEEKPEVNVLVQKQPQAQKLSLNEQEQVVQYYKLESFTQDYWLEENATEESVSQRISKIKRNQLLSNTSKNMAIFGNTEDDDTLDPLGKNDDVYREKRKALMKGKSGDENILKPNLLITSKNFDPKFYLNEVHINATYNDLVQGSATLKTSIQHRNDVMKNLVKTHFAKFVSAKSTIDSFYHEMRNKNLISSTDFGIAPFVTTLNTLSEDANKLYGPMLERRAKAEEIRTTLSVLDQWKFFFSLPATIKELIRKHKYDAVIRDYNKGKSLMLSSFPTAIPVAGPPEVKPKATQPSIFQNTVAAKTTVAKSASKVTGEKDNLLSQHHQKVFEKVWEEVNRIISDFSIQLLFHLRNPRLPLESQERTMSYLVELDPLGDPVWFYLENQYSYIIDQIDSSYKIHQDRLDALMKLSNGVLLPAESIAALDDEMEMEEFLQQSNTFNNEKFFVKKSEPFDVIFLKKVMNTLNSRIEFENLFSNDMDTLLWKSNFNLIKKICSILKSCIPTFGKVCKIFIEHRLEKDKKHLDLKKQELCHQMLQNMLNFASALISNTFFLEKDLTGLKNDLECNGTSSSNANDGEVSDILSPQSKIQKNFNTNDTSFKNNNKIFNGNEILNLSRKPSYVVKNPLSNNSGGEKTDNLNNLKLPVEFSIYLFSHPLKSLFYTTKICDEVRKFLFFFNDNNFFGLNTLILELCNEIFGSVNENLKDRFINCICDSVLLESKNFFLYQDWKFEQDISAHSKFFIGQQMETSTTTIVKLFYRFLKYTVRSLHSIVSTNEVNNTNFMDSPVSQLIKNLPNEEGENQIKRNYIERIRQTFYESLYLFLDGLEWLGVHWNENLQMRNGFKPSCEEQYLESSRPSSTKYNDLIAESWWEGERYGEFGKYDSMLGIHTIIGSIIAGKHSAIGSSRRSSNIDIRRSDIRILVIISDLQFLKSNMIPKLCQLFENKFKVFCSNDTHGLVTSVEYLDEILFRNYCRRKSKPIIYLLKNGILKSGLDWYDLRKPQGVRSFCYEALLLLVMVHAQVSDVSKELVKRILNELLHNFAQELLINFRQVDKFSLGGMMQAHLEIMFLEETLKSYENPEIKGLFDIVKESIEENCEIMEEKKKNSSSQNLNKYNEMLNQVNKFLEESKRSTFVQFSCFSN</sequence>
<protein>
    <recommendedName>
        <fullName evidence="4">Exocyst complex component SEC5</fullName>
    </recommendedName>
</protein>
<keyword evidence="4" id="KW-0653">Protein transport</keyword>
<keyword evidence="3 4" id="KW-0268">Exocytosis</keyword>
<comment type="caution">
    <text evidence="7">The sequence shown here is derived from an EMBL/GenBank/DDBJ whole genome shotgun (WGS) entry which is preliminary data.</text>
</comment>
<dbReference type="GO" id="GO:0006893">
    <property type="term" value="P:Golgi to plasma membrane transport"/>
    <property type="evidence" value="ECO:0007669"/>
    <property type="project" value="UniProtKB-UniRule"/>
</dbReference>
<comment type="subunit">
    <text evidence="4">Component of the exocyst complex.</text>
</comment>
<dbReference type="Pfam" id="PF15469">
    <property type="entry name" value="Sec5"/>
    <property type="match status" value="1"/>
</dbReference>
<organism evidence="7 8">
    <name type="scientific">Clydaea vesicula</name>
    <dbReference type="NCBI Taxonomy" id="447962"/>
    <lineage>
        <taxon>Eukaryota</taxon>
        <taxon>Fungi</taxon>
        <taxon>Fungi incertae sedis</taxon>
        <taxon>Chytridiomycota</taxon>
        <taxon>Chytridiomycota incertae sedis</taxon>
        <taxon>Chytridiomycetes</taxon>
        <taxon>Lobulomycetales</taxon>
        <taxon>Lobulomycetaceae</taxon>
        <taxon>Clydaea</taxon>
    </lineage>
</organism>
<dbReference type="GO" id="GO:0000145">
    <property type="term" value="C:exocyst"/>
    <property type="evidence" value="ECO:0007669"/>
    <property type="project" value="UniProtKB-UniRule"/>
</dbReference>
<feature type="compositionally biased region" description="Acidic residues" evidence="5">
    <location>
        <begin position="38"/>
        <end position="50"/>
    </location>
</feature>
<feature type="compositionally biased region" description="Polar residues" evidence="5">
    <location>
        <begin position="1"/>
        <end position="29"/>
    </location>
</feature>
<evidence type="ECO:0000256" key="2">
    <source>
        <dbReference type="ARBA" id="ARBA00022448"/>
    </source>
</evidence>
<keyword evidence="2 4" id="KW-0813">Transport</keyword>
<dbReference type="InterPro" id="IPR039481">
    <property type="entry name" value="EXOC2/Sec5_N_dom"/>
</dbReference>
<feature type="region of interest" description="Disordered" evidence="5">
    <location>
        <begin position="1"/>
        <end position="54"/>
    </location>
</feature>
<dbReference type="PANTHER" id="PTHR13043:SF1">
    <property type="entry name" value="EXOCYST COMPLEX COMPONENT 2"/>
    <property type="match status" value="1"/>
</dbReference>
<accession>A0AAD5Y0N5</accession>
<proteinExistence type="inferred from homology"/>
<feature type="domain" description="Exocyst complex component EXOC2/Sec5 N-terminal" evidence="6">
    <location>
        <begin position="131"/>
        <end position="1189"/>
    </location>
</feature>
<comment type="function">
    <text evidence="4">Component of the exocyst complex involved in the docking of exocytic vesicles with fusion sites on the plasma membrane.</text>
</comment>
<evidence type="ECO:0000256" key="3">
    <source>
        <dbReference type="ARBA" id="ARBA00022483"/>
    </source>
</evidence>
<evidence type="ECO:0000256" key="4">
    <source>
        <dbReference type="RuleBase" id="RU365069"/>
    </source>
</evidence>
<keyword evidence="8" id="KW-1185">Reference proteome</keyword>
<dbReference type="PANTHER" id="PTHR13043">
    <property type="entry name" value="EXOCYST COMPLEX COMPONENT SEC5"/>
    <property type="match status" value="1"/>
</dbReference>
<evidence type="ECO:0000259" key="6">
    <source>
        <dbReference type="Pfam" id="PF15469"/>
    </source>
</evidence>
<dbReference type="EMBL" id="JADGJW010000068">
    <property type="protein sequence ID" value="KAJ3225192.1"/>
    <property type="molecule type" value="Genomic_DNA"/>
</dbReference>
<dbReference type="GO" id="GO:0006887">
    <property type="term" value="P:exocytosis"/>
    <property type="evidence" value="ECO:0007669"/>
    <property type="project" value="UniProtKB-KW"/>
</dbReference>
<dbReference type="AlphaFoldDB" id="A0AAD5Y0N5"/>
<reference evidence="7" key="1">
    <citation type="submission" date="2020-05" db="EMBL/GenBank/DDBJ databases">
        <title>Phylogenomic resolution of chytrid fungi.</title>
        <authorList>
            <person name="Stajich J.E."/>
            <person name="Amses K."/>
            <person name="Simmons R."/>
            <person name="Seto K."/>
            <person name="Myers J."/>
            <person name="Bonds A."/>
            <person name="Quandt C.A."/>
            <person name="Barry K."/>
            <person name="Liu P."/>
            <person name="Grigoriev I."/>
            <person name="Longcore J.E."/>
            <person name="James T.Y."/>
        </authorList>
    </citation>
    <scope>NUCLEOTIDE SEQUENCE</scope>
    <source>
        <strain evidence="7">JEL0476</strain>
    </source>
</reference>
<evidence type="ECO:0000313" key="7">
    <source>
        <dbReference type="EMBL" id="KAJ3225192.1"/>
    </source>
</evidence>
<gene>
    <name evidence="7" type="ORF">HK099_007204</name>
</gene>
<comment type="similarity">
    <text evidence="1 4">Belongs to the SEC5 family.</text>
</comment>
<evidence type="ECO:0000313" key="8">
    <source>
        <dbReference type="Proteomes" id="UP001211065"/>
    </source>
</evidence>